<dbReference type="Proteomes" id="UP001143480">
    <property type="component" value="Unassembled WGS sequence"/>
</dbReference>
<evidence type="ECO:0000313" key="2">
    <source>
        <dbReference type="EMBL" id="GLL08188.1"/>
    </source>
</evidence>
<comment type="caution">
    <text evidence="2">The sequence shown here is derived from an EMBL/GenBank/DDBJ whole genome shotgun (WGS) entry which is preliminary data.</text>
</comment>
<keyword evidence="3" id="KW-1185">Reference proteome</keyword>
<keyword evidence="1" id="KW-1133">Transmembrane helix</keyword>
<keyword evidence="1" id="KW-0812">Transmembrane</keyword>
<feature type="transmembrane region" description="Helical" evidence="1">
    <location>
        <begin position="6"/>
        <end position="25"/>
    </location>
</feature>
<name>A0A9W6NT57_9ACTN</name>
<accession>A0A9W6NT57</accession>
<sequence length="340" mass="36080">MTAYSGWGRLPLFLAAVPLVLVFAVSDANDSDWRAGACAAMIGALVVAGLNLAVAAGLNGGEGGAWRGDHRAGGTAMQSFTPEFLSMAGAAGAAWTAQWITWPVAILLYVAGTVAYFVVPRWRERRVRNAVIARRRAFAAAKGWRFAGTVAGLTTRWDFGPFAMASTFAEVMNRPTAKLRGHYAGVSGSIDGFAFTIVDAFRPQPWAVFRTWSRTPVTVCAVHLSHSLPGIRVGIVPGRARGRVKVAVDCVAPAYAEAVVNGAAVEAMVEWSLESFEIQGCDVLTVLPSLTFDTDEDSEEDNVAVVESLIAVLSCLAVDQHAWRSGPARPLPIPHDAGLG</sequence>
<reference evidence="2" key="2">
    <citation type="submission" date="2023-01" db="EMBL/GenBank/DDBJ databases">
        <authorList>
            <person name="Sun Q."/>
            <person name="Evtushenko L."/>
        </authorList>
    </citation>
    <scope>NUCLEOTIDE SEQUENCE</scope>
    <source>
        <strain evidence="2">VKM Ac-1321</strain>
    </source>
</reference>
<feature type="transmembrane region" description="Helical" evidence="1">
    <location>
        <begin position="37"/>
        <end position="58"/>
    </location>
</feature>
<dbReference type="EMBL" id="BSFP01000131">
    <property type="protein sequence ID" value="GLL08188.1"/>
    <property type="molecule type" value="Genomic_DNA"/>
</dbReference>
<feature type="transmembrane region" description="Helical" evidence="1">
    <location>
        <begin position="99"/>
        <end position="119"/>
    </location>
</feature>
<dbReference type="AlphaFoldDB" id="A0A9W6NT57"/>
<dbReference type="RefSeq" id="WP_261958851.1">
    <property type="nucleotide sequence ID" value="NZ_BAAAXA010000001.1"/>
</dbReference>
<proteinExistence type="predicted"/>
<reference evidence="2" key="1">
    <citation type="journal article" date="2014" name="Int. J. Syst. Evol. Microbiol.">
        <title>Complete genome sequence of Corynebacterium casei LMG S-19264T (=DSM 44701T), isolated from a smear-ripened cheese.</title>
        <authorList>
            <consortium name="US DOE Joint Genome Institute (JGI-PGF)"/>
            <person name="Walter F."/>
            <person name="Albersmeier A."/>
            <person name="Kalinowski J."/>
            <person name="Ruckert C."/>
        </authorList>
    </citation>
    <scope>NUCLEOTIDE SEQUENCE</scope>
    <source>
        <strain evidence="2">VKM Ac-1321</strain>
    </source>
</reference>
<keyword evidence="1" id="KW-0472">Membrane</keyword>
<protein>
    <submittedName>
        <fullName evidence="2">Uncharacterized protein</fullName>
    </submittedName>
</protein>
<gene>
    <name evidence="2" type="ORF">GCM10017581_099490</name>
</gene>
<organism evidence="2 3">
    <name type="scientific">Dactylosporangium matsuzakiense</name>
    <dbReference type="NCBI Taxonomy" id="53360"/>
    <lineage>
        <taxon>Bacteria</taxon>
        <taxon>Bacillati</taxon>
        <taxon>Actinomycetota</taxon>
        <taxon>Actinomycetes</taxon>
        <taxon>Micromonosporales</taxon>
        <taxon>Micromonosporaceae</taxon>
        <taxon>Dactylosporangium</taxon>
    </lineage>
</organism>
<evidence type="ECO:0000313" key="3">
    <source>
        <dbReference type="Proteomes" id="UP001143480"/>
    </source>
</evidence>
<evidence type="ECO:0000256" key="1">
    <source>
        <dbReference type="SAM" id="Phobius"/>
    </source>
</evidence>